<evidence type="ECO:0000259" key="7">
    <source>
        <dbReference type="SMART" id="SM00662"/>
    </source>
</evidence>
<dbReference type="GO" id="GO:0005736">
    <property type="term" value="C:RNA polymerase I complex"/>
    <property type="evidence" value="ECO:0007669"/>
    <property type="project" value="TreeGrafter"/>
</dbReference>
<evidence type="ECO:0000256" key="1">
    <source>
        <dbReference type="ARBA" id="ARBA00004123"/>
    </source>
</evidence>
<evidence type="ECO:0000256" key="6">
    <source>
        <dbReference type="ARBA" id="ARBA00025804"/>
    </source>
</evidence>
<dbReference type="InterPro" id="IPR050518">
    <property type="entry name" value="Rpo3/RPB3_RNA_Pol_subunit"/>
</dbReference>
<evidence type="ECO:0000256" key="5">
    <source>
        <dbReference type="ARBA" id="ARBA00023242"/>
    </source>
</evidence>
<dbReference type="InterPro" id="IPR033901">
    <property type="entry name" value="RNAPI/III_AC40"/>
</dbReference>
<dbReference type="GO" id="GO:0046983">
    <property type="term" value="F:protein dimerization activity"/>
    <property type="evidence" value="ECO:0007669"/>
    <property type="project" value="InterPro"/>
</dbReference>
<dbReference type="PANTHER" id="PTHR11800:SF13">
    <property type="entry name" value="DNA-DIRECTED RNA POLYMERASES I AND III SUBUNIT RPAC1"/>
    <property type="match status" value="1"/>
</dbReference>
<dbReference type="Proteomes" id="UP000290189">
    <property type="component" value="Unassembled WGS sequence"/>
</dbReference>
<dbReference type="GO" id="GO:0003899">
    <property type="term" value="F:DNA-directed RNA polymerase activity"/>
    <property type="evidence" value="ECO:0007669"/>
    <property type="project" value="InterPro"/>
</dbReference>
<geneLocation type="mitochondrion" evidence="8"/>
<dbReference type="InterPro" id="IPR036603">
    <property type="entry name" value="RBP11-like"/>
</dbReference>
<evidence type="ECO:0000256" key="3">
    <source>
        <dbReference type="ARBA" id="ARBA00022478"/>
    </source>
</evidence>
<dbReference type="AlphaFoldDB" id="A0A3P3Y860"/>
<keyword evidence="8" id="KW-0496">Mitochondrion</keyword>
<dbReference type="NCBIfam" id="NF001988">
    <property type="entry name" value="PRK00783.1"/>
    <property type="match status" value="1"/>
</dbReference>
<evidence type="ECO:0000256" key="4">
    <source>
        <dbReference type="ARBA" id="ARBA00023163"/>
    </source>
</evidence>
<comment type="similarity">
    <text evidence="6">Belongs to the archaeal Rpo3/eukaryotic RPB3 RNA polymerase subunit family.</text>
</comment>
<dbReference type="PROSITE" id="PS00446">
    <property type="entry name" value="RNA_POL_D_30KD"/>
    <property type="match status" value="1"/>
</dbReference>
<dbReference type="SMART" id="SM00662">
    <property type="entry name" value="RPOLD"/>
    <property type="match status" value="1"/>
</dbReference>
<dbReference type="SUPFAM" id="SSF56553">
    <property type="entry name" value="Insert subdomain of RNA polymerase alpha subunit"/>
    <property type="match status" value="1"/>
</dbReference>
<feature type="domain" description="DNA-directed RNA polymerase RpoA/D/Rpb3-type" evidence="7">
    <location>
        <begin position="89"/>
        <end position="361"/>
    </location>
</feature>
<dbReference type="Pfam" id="PF01000">
    <property type="entry name" value="RNA_pol_A_bac"/>
    <property type="match status" value="1"/>
</dbReference>
<gene>
    <name evidence="8" type="ORF">PLBR_LOCUS3519</name>
</gene>
<keyword evidence="4" id="KW-0804">Transcription</keyword>
<sequence length="367" mass="40806">MPLAPGSARTPRKSATAFQPLTTTTAMPSLPDNLEAIRSRVFIEAGVPTHTAGIDDALAFKSLNIDNSLDLDRFREGLKCSVLRLNEQEIVFELVGIDAPIANALRRVLIAEVPTIAIEKVNIYQNTSIMQDEVLAHRLGLVPILADPRKMEYPGERATPQNTLVFTLVVTCTENPRATALDPPHVRYINSNVYSRNLKWVPQPGQEEMFEGSPPRVVDGDILLCQLRPGQTLELELFCEKGIGQTHAKWSPVCTASYKLKPEVIIPRKLTGSTAEALVNVCPMNVFDIEDDQAVVARPDKCTMCRECIRDKPWGADGVQLRRIRDHFIFTVESTGIYRPDELLAEALDVLVSKCNTIVTCLDELHR</sequence>
<name>A0A3P3Y860_PLABS</name>
<dbReference type="SUPFAM" id="SSF55257">
    <property type="entry name" value="RBP11-like subunits of RNA polymerase"/>
    <property type="match status" value="1"/>
</dbReference>
<dbReference type="InterPro" id="IPR011262">
    <property type="entry name" value="DNA-dir_RNA_pol_insert"/>
</dbReference>
<evidence type="ECO:0000256" key="2">
    <source>
        <dbReference type="ARBA" id="ARBA00022083"/>
    </source>
</evidence>
<evidence type="ECO:0000313" key="9">
    <source>
        <dbReference type="Proteomes" id="UP000290189"/>
    </source>
</evidence>
<dbReference type="Gene3D" id="2.170.120.12">
    <property type="entry name" value="DNA-directed RNA polymerase, insert domain"/>
    <property type="match status" value="1"/>
</dbReference>
<organism evidence="8 9">
    <name type="scientific">Plasmodiophora brassicae</name>
    <name type="common">Clubroot disease agent</name>
    <dbReference type="NCBI Taxonomy" id="37360"/>
    <lineage>
        <taxon>Eukaryota</taxon>
        <taxon>Sar</taxon>
        <taxon>Rhizaria</taxon>
        <taxon>Endomyxa</taxon>
        <taxon>Phytomyxea</taxon>
        <taxon>Plasmodiophorida</taxon>
        <taxon>Plasmodiophoridae</taxon>
        <taxon>Plasmodiophora</taxon>
    </lineage>
</organism>
<dbReference type="FunFam" id="2.170.120.12:FF:000003">
    <property type="entry name" value="Dna-directed rna polymerases i and iii subunit"/>
    <property type="match status" value="1"/>
</dbReference>
<dbReference type="InterPro" id="IPR022842">
    <property type="entry name" value="RNAP_Rpo3/Rpb3/RPAC1"/>
</dbReference>
<dbReference type="Pfam" id="PF01193">
    <property type="entry name" value="RNA_pol_L"/>
    <property type="match status" value="1"/>
</dbReference>
<dbReference type="CDD" id="cd07032">
    <property type="entry name" value="RNAP_I_II_AC40"/>
    <property type="match status" value="1"/>
</dbReference>
<keyword evidence="5" id="KW-0539">Nucleus</keyword>
<dbReference type="InterPro" id="IPR001514">
    <property type="entry name" value="DNA-dir_RNA_pol_30-40kDasu_CS"/>
</dbReference>
<dbReference type="PANTHER" id="PTHR11800">
    <property type="entry name" value="DNA-DIRECTED RNA POLYMERASE"/>
    <property type="match status" value="1"/>
</dbReference>
<protein>
    <recommendedName>
        <fullName evidence="2">DNA-directed RNA polymerases I and III subunit RPAC1</fullName>
    </recommendedName>
</protein>
<comment type="subcellular location">
    <subcellularLocation>
        <location evidence="1">Nucleus</location>
    </subcellularLocation>
</comment>
<dbReference type="GO" id="GO:0003677">
    <property type="term" value="F:DNA binding"/>
    <property type="evidence" value="ECO:0007669"/>
    <property type="project" value="InterPro"/>
</dbReference>
<accession>A0A3P3Y860</accession>
<dbReference type="HAMAP" id="MF_00320">
    <property type="entry name" value="RNApol_arch_Rpo3"/>
    <property type="match status" value="1"/>
</dbReference>
<reference evidence="8 9" key="1">
    <citation type="submission" date="2018-03" db="EMBL/GenBank/DDBJ databases">
        <authorList>
            <person name="Fogelqvist J."/>
        </authorList>
    </citation>
    <scope>NUCLEOTIDE SEQUENCE [LARGE SCALE GENOMIC DNA]</scope>
</reference>
<dbReference type="InterPro" id="IPR011263">
    <property type="entry name" value="DNA-dir_RNA_pol_RpoA/D/Rpb3"/>
</dbReference>
<dbReference type="GO" id="GO:0006351">
    <property type="term" value="P:DNA-templated transcription"/>
    <property type="evidence" value="ECO:0007669"/>
    <property type="project" value="InterPro"/>
</dbReference>
<dbReference type="GO" id="GO:0005666">
    <property type="term" value="C:RNA polymerase III complex"/>
    <property type="evidence" value="ECO:0007669"/>
    <property type="project" value="TreeGrafter"/>
</dbReference>
<dbReference type="EMBL" id="OVEO01000005">
    <property type="protein sequence ID" value="SPQ96304.1"/>
    <property type="molecule type" value="Genomic_DNA"/>
</dbReference>
<dbReference type="Gene3D" id="3.30.1360.10">
    <property type="entry name" value="RNA polymerase, RBP11-like subunit"/>
    <property type="match status" value="1"/>
</dbReference>
<evidence type="ECO:0000313" key="8">
    <source>
        <dbReference type="EMBL" id="SPQ96304.1"/>
    </source>
</evidence>
<dbReference type="InterPro" id="IPR036643">
    <property type="entry name" value="RNApol_insert_sf"/>
</dbReference>
<keyword evidence="3" id="KW-0240">DNA-directed RNA polymerase</keyword>
<proteinExistence type="inferred from homology"/>